<dbReference type="RefSeq" id="WP_163967229.1">
    <property type="nucleotide sequence ID" value="NZ_JAAIVB010000069.1"/>
</dbReference>
<dbReference type="InterPro" id="IPR036249">
    <property type="entry name" value="Thioredoxin-like_sf"/>
</dbReference>
<name>A0A6B3SR44_9BURK</name>
<proteinExistence type="predicted"/>
<accession>A0A6B3SR44</accession>
<evidence type="ECO:0000313" key="2">
    <source>
        <dbReference type="Proteomes" id="UP000482155"/>
    </source>
</evidence>
<reference evidence="1 2" key="1">
    <citation type="submission" date="2020-02" db="EMBL/GenBank/DDBJ databases">
        <authorList>
            <person name="Kim M.K."/>
        </authorList>
    </citation>
    <scope>NUCLEOTIDE SEQUENCE [LARGE SCALE GENOMIC DNA]</scope>
    <source>
        <strain evidence="1 2">17J57-3</strain>
    </source>
</reference>
<dbReference type="EMBL" id="JAAIVB010000069">
    <property type="protein sequence ID" value="NEX63400.1"/>
    <property type="molecule type" value="Genomic_DNA"/>
</dbReference>
<dbReference type="SUPFAM" id="SSF52833">
    <property type="entry name" value="Thioredoxin-like"/>
    <property type="match status" value="1"/>
</dbReference>
<comment type="caution">
    <text evidence="1">The sequence shown here is derived from an EMBL/GenBank/DDBJ whole genome shotgun (WGS) entry which is preliminary data.</text>
</comment>
<protein>
    <submittedName>
        <fullName evidence="1">Thioredoxin domain-containing protein</fullName>
    </submittedName>
</protein>
<dbReference type="PANTHER" id="PTHR35891">
    <property type="entry name" value="THIOL:DISULFIDE INTERCHANGE PROTEIN DSBA"/>
    <property type="match status" value="1"/>
</dbReference>
<evidence type="ECO:0000313" key="1">
    <source>
        <dbReference type="EMBL" id="NEX63400.1"/>
    </source>
</evidence>
<keyword evidence="2" id="KW-1185">Reference proteome</keyword>
<dbReference type="Gene3D" id="3.40.30.10">
    <property type="entry name" value="Glutaredoxin"/>
    <property type="match status" value="1"/>
</dbReference>
<dbReference type="Proteomes" id="UP000482155">
    <property type="component" value="Unassembled WGS sequence"/>
</dbReference>
<gene>
    <name evidence="1" type="ORF">G3574_20170</name>
</gene>
<dbReference type="AlphaFoldDB" id="A0A6B3SR44"/>
<dbReference type="PANTHER" id="PTHR35891:SF3">
    <property type="entry name" value="THIOL:DISULFIDE INTERCHANGE PROTEIN DSBL"/>
    <property type="match status" value="1"/>
</dbReference>
<dbReference type="InterPro" id="IPR050824">
    <property type="entry name" value="Thiol_disulfide_DsbA"/>
</dbReference>
<sequence>MDRRQFLLGGGALLSLPTLAQELALQPRAQGQNPTDHLRPYTEIGNYTDDRDRVFMFFSYACPYCEKYAPGIVEWGRTLPEPVQLVRVPLLTTERVSQSAASAFYVVREVAPQRIDEFDALAYAAASNAYTPEAFPDVLRKMKLPREAIQNALNKQVTKDRFARAILLSRRYKANVTPHFGIGGRYATNANFTNGDYSLLVQLLNGLVSQVITSA</sequence>
<organism evidence="1 2">
    <name type="scientific">Noviherbaspirillum galbum</name>
    <dbReference type="NCBI Taxonomy" id="2709383"/>
    <lineage>
        <taxon>Bacteria</taxon>
        <taxon>Pseudomonadati</taxon>
        <taxon>Pseudomonadota</taxon>
        <taxon>Betaproteobacteria</taxon>
        <taxon>Burkholderiales</taxon>
        <taxon>Oxalobacteraceae</taxon>
        <taxon>Noviherbaspirillum</taxon>
    </lineage>
</organism>